<dbReference type="Proteomes" id="UP000044377">
    <property type="component" value="Unassembled WGS sequence"/>
</dbReference>
<sequence length="38" mass="4508">MLHRQPELTPFVLKRVSQLIFFVKNLISKKAISDYFLS</sequence>
<protein>
    <submittedName>
        <fullName evidence="1">Uncharacterized protein</fullName>
    </submittedName>
</protein>
<organism evidence="1 2">
    <name type="scientific">Brenneria goodwinii</name>
    <dbReference type="NCBI Taxonomy" id="1109412"/>
    <lineage>
        <taxon>Bacteria</taxon>
        <taxon>Pseudomonadati</taxon>
        <taxon>Pseudomonadota</taxon>
        <taxon>Gammaproteobacteria</taxon>
        <taxon>Enterobacterales</taxon>
        <taxon>Pectobacteriaceae</taxon>
        <taxon>Brenneria</taxon>
    </lineage>
</organism>
<accession>A0A0G4JXH4</accession>
<proteinExistence type="predicted"/>
<evidence type="ECO:0000313" key="1">
    <source>
        <dbReference type="EMBL" id="CPR18286.1"/>
    </source>
</evidence>
<dbReference type="AlphaFoldDB" id="A0A0G4JXH4"/>
<dbReference type="EMBL" id="CGIG01000001">
    <property type="protein sequence ID" value="CPR18286.1"/>
    <property type="molecule type" value="Genomic_DNA"/>
</dbReference>
<gene>
    <name evidence="1" type="ORF">BN1221_03128</name>
</gene>
<name>A0A0G4JXH4_9GAMM</name>
<keyword evidence="2" id="KW-1185">Reference proteome</keyword>
<evidence type="ECO:0000313" key="2">
    <source>
        <dbReference type="Proteomes" id="UP000044377"/>
    </source>
</evidence>
<reference evidence="2" key="1">
    <citation type="submission" date="2015-01" db="EMBL/GenBank/DDBJ databases">
        <authorList>
            <person name="Paterson Steve"/>
        </authorList>
    </citation>
    <scope>NUCLEOTIDE SEQUENCE [LARGE SCALE GENOMIC DNA]</scope>
    <source>
        <strain evidence="2">OBR1</strain>
    </source>
</reference>
<dbReference type="STRING" id="1109412.BN1221_03128"/>